<dbReference type="SUPFAM" id="SSF103473">
    <property type="entry name" value="MFS general substrate transporter"/>
    <property type="match status" value="1"/>
</dbReference>
<dbReference type="PANTHER" id="PTHR24064">
    <property type="entry name" value="SOLUTE CARRIER FAMILY 22 MEMBER"/>
    <property type="match status" value="1"/>
</dbReference>
<keyword evidence="4 6" id="KW-0472">Membrane</keyword>
<keyword evidence="3 6" id="KW-1133">Transmembrane helix</keyword>
<evidence type="ECO:0000256" key="1">
    <source>
        <dbReference type="ARBA" id="ARBA00004141"/>
    </source>
</evidence>
<name>A0A914EGJ0_9BILA</name>
<dbReference type="PROSITE" id="PS50850">
    <property type="entry name" value="MFS"/>
    <property type="match status" value="1"/>
</dbReference>
<dbReference type="AlphaFoldDB" id="A0A914EGJ0"/>
<keyword evidence="2 6" id="KW-0812">Transmembrane</keyword>
<comment type="subcellular location">
    <subcellularLocation>
        <location evidence="1">Membrane</location>
        <topology evidence="1">Multi-pass membrane protein</topology>
    </subcellularLocation>
</comment>
<evidence type="ECO:0000259" key="7">
    <source>
        <dbReference type="PROSITE" id="PS50850"/>
    </source>
</evidence>
<evidence type="ECO:0000256" key="4">
    <source>
        <dbReference type="ARBA" id="ARBA00023136"/>
    </source>
</evidence>
<dbReference type="GO" id="GO:0016020">
    <property type="term" value="C:membrane"/>
    <property type="evidence" value="ECO:0007669"/>
    <property type="project" value="UniProtKB-SubCell"/>
</dbReference>
<dbReference type="Proteomes" id="UP000887540">
    <property type="component" value="Unplaced"/>
</dbReference>
<dbReference type="Pfam" id="PF07690">
    <property type="entry name" value="MFS_1"/>
    <property type="match status" value="1"/>
</dbReference>
<feature type="transmembrane region" description="Helical" evidence="6">
    <location>
        <begin position="41"/>
        <end position="58"/>
    </location>
</feature>
<feature type="transmembrane region" description="Helical" evidence="6">
    <location>
        <begin position="64"/>
        <end position="88"/>
    </location>
</feature>
<evidence type="ECO:0000256" key="3">
    <source>
        <dbReference type="ARBA" id="ARBA00022989"/>
    </source>
</evidence>
<evidence type="ECO:0000256" key="2">
    <source>
        <dbReference type="ARBA" id="ARBA00022692"/>
    </source>
</evidence>
<dbReference type="Gene3D" id="1.20.1250.20">
    <property type="entry name" value="MFS general substrate transporter like domains"/>
    <property type="match status" value="1"/>
</dbReference>
<dbReference type="InterPro" id="IPR036259">
    <property type="entry name" value="MFS_trans_sf"/>
</dbReference>
<keyword evidence="8" id="KW-1185">Reference proteome</keyword>
<feature type="transmembrane region" description="Helical" evidence="6">
    <location>
        <begin position="100"/>
        <end position="120"/>
    </location>
</feature>
<evidence type="ECO:0000313" key="8">
    <source>
        <dbReference type="Proteomes" id="UP000887540"/>
    </source>
</evidence>
<evidence type="ECO:0000256" key="5">
    <source>
        <dbReference type="SAM" id="MobiDB-lite"/>
    </source>
</evidence>
<accession>A0A914EGJ0</accession>
<dbReference type="InterPro" id="IPR011701">
    <property type="entry name" value="MFS"/>
</dbReference>
<dbReference type="GO" id="GO:0022857">
    <property type="term" value="F:transmembrane transporter activity"/>
    <property type="evidence" value="ECO:0007669"/>
    <property type="project" value="InterPro"/>
</dbReference>
<feature type="region of interest" description="Disordered" evidence="5">
    <location>
        <begin position="231"/>
        <end position="259"/>
    </location>
</feature>
<sequence>MPNNENGGNFFLNNAIAGAIELPTLLGCVYLMRFGRKRSQMVTLICAAIFIFIAMAAINSKNQMLALFFMLCSKIFIQGAFNILYIFTSELYPTVIRNSAVGFNSMIARFGSGVSSYIAILSDVTLAIVPMIIFATFSLFAGALVLLLPETRDQPLPDTLQDAVTFLKSEHRYECYGFGAGKHSISLTGYDEKSSIIDDNQSNDENIIQSDNTSMVSRKRSEEVTGLPVIPEEDVPSESSRKRHFAGAPARRISHESRPASLLQELAEIKVPEKLPEPFD</sequence>
<dbReference type="InterPro" id="IPR020846">
    <property type="entry name" value="MFS_dom"/>
</dbReference>
<evidence type="ECO:0000313" key="9">
    <source>
        <dbReference type="WBParaSite" id="ACRNAN_scaffold8101.g27373.t1"/>
    </source>
</evidence>
<proteinExistence type="predicted"/>
<dbReference type="WBParaSite" id="ACRNAN_scaffold8101.g27373.t1">
    <property type="protein sequence ID" value="ACRNAN_scaffold8101.g27373.t1"/>
    <property type="gene ID" value="ACRNAN_scaffold8101.g27373"/>
</dbReference>
<organism evidence="8 9">
    <name type="scientific">Acrobeloides nanus</name>
    <dbReference type="NCBI Taxonomy" id="290746"/>
    <lineage>
        <taxon>Eukaryota</taxon>
        <taxon>Metazoa</taxon>
        <taxon>Ecdysozoa</taxon>
        <taxon>Nematoda</taxon>
        <taxon>Chromadorea</taxon>
        <taxon>Rhabditida</taxon>
        <taxon>Tylenchina</taxon>
        <taxon>Cephalobomorpha</taxon>
        <taxon>Cephaloboidea</taxon>
        <taxon>Cephalobidae</taxon>
        <taxon>Acrobeloides</taxon>
    </lineage>
</organism>
<feature type="transmembrane region" description="Helical" evidence="6">
    <location>
        <begin position="126"/>
        <end position="148"/>
    </location>
</feature>
<evidence type="ECO:0000256" key="6">
    <source>
        <dbReference type="SAM" id="Phobius"/>
    </source>
</evidence>
<reference evidence="9" key="1">
    <citation type="submission" date="2022-11" db="UniProtKB">
        <authorList>
            <consortium name="WormBaseParasite"/>
        </authorList>
    </citation>
    <scope>IDENTIFICATION</scope>
</reference>
<protein>
    <submittedName>
        <fullName evidence="9">Major facilitator superfamily (MFS) profile domain-containing protein</fullName>
    </submittedName>
</protein>
<feature type="transmembrane region" description="Helical" evidence="6">
    <location>
        <begin position="12"/>
        <end position="32"/>
    </location>
</feature>
<feature type="domain" description="Major facilitator superfamily (MFS) profile" evidence="7">
    <location>
        <begin position="1"/>
        <end position="153"/>
    </location>
</feature>